<sequence length="718" mass="80667">MPLSSLGKARTAVALGETTAAIEMLSRAPESDDLYARTILLYALLNEQGERVEARRQILRAIQAPSLTPYERRDLFRKLLADVAAADLGSVLLSVFADFVQHGEFDTPQLREMATDALSACDGQPGFAELRTTLSENATTNPLAAWLSALVAQRAGDVALAQSYLERTWAETSATRTGSLVGEELAKFLVAQPTKAETIYRQLITIGRNPDRVRLLLAQFLFKQKRYREVCALLESIDRSKLDETQRRLLSNMRLTAMATYAPAAEVVRAFEEEAAGRNWEQLRELAEAPFLLLPETPQHLEFRKALQARFRETTAPVELYVLMLSTEHQLRSQEAMVAALRAYVEARPHEYAAVDEYATAAGIRAIQLVSGPHETTPPLSQIQEAVDEAARALWKVVQNRPYALEPYQRLMSLYKTCQMPDKAREVPLALTKHTSATVEEIHLAAYLLAQEGFTTDSISLYEEAIRKAPEIGRYKMNLAYAYQALGRNEEAMAIYRRLFVEGSFGRQHHIHQLVEDAYALAEKMGTLEDLLKFWNELRTKPDIPQRNEFLEHVARHLLSKKRYSEAQAFAETLIRDCPDDRDAAEILLAEIALAQGEISRARGIFMERASRAKSEQDRIRVRADYAALLASYQLVDQAVEEWLSVAREYSASPAAGRCYLYAAQAYLTSGKRTQARELVATYLSRNYGDLDGERLARELMEKVNAQELGGASRPTGK</sequence>
<dbReference type="EMBL" id="CP030759">
    <property type="protein sequence ID" value="AXA35051.1"/>
    <property type="molecule type" value="Genomic_DNA"/>
</dbReference>
<protein>
    <submittedName>
        <fullName evidence="1">Uncharacterized protein</fullName>
    </submittedName>
</protein>
<dbReference type="InterPro" id="IPR011990">
    <property type="entry name" value="TPR-like_helical_dom_sf"/>
</dbReference>
<accession>A0A2Z4Y1H1</accession>
<dbReference type="Pfam" id="PF13432">
    <property type="entry name" value="TPR_16"/>
    <property type="match status" value="1"/>
</dbReference>
<evidence type="ECO:0000313" key="1">
    <source>
        <dbReference type="EMBL" id="AXA35051.1"/>
    </source>
</evidence>
<proteinExistence type="predicted"/>
<evidence type="ECO:0000313" key="2">
    <source>
        <dbReference type="Proteomes" id="UP000262583"/>
    </source>
</evidence>
<organism evidence="1 2">
    <name type="scientific">Sumerlaea chitinivorans</name>
    <dbReference type="NCBI Taxonomy" id="2250252"/>
    <lineage>
        <taxon>Bacteria</taxon>
        <taxon>Candidatus Sumerlaeota</taxon>
        <taxon>Candidatus Sumerlaeia</taxon>
        <taxon>Candidatus Sumerlaeales</taxon>
        <taxon>Candidatus Sumerlaeaceae</taxon>
        <taxon>Candidatus Sumerlaea</taxon>
    </lineage>
</organism>
<dbReference type="Proteomes" id="UP000262583">
    <property type="component" value="Chromosome"/>
</dbReference>
<dbReference type="Gene3D" id="1.25.40.10">
    <property type="entry name" value="Tetratricopeptide repeat domain"/>
    <property type="match status" value="3"/>
</dbReference>
<gene>
    <name evidence="1" type="ORF">BRCON_0274</name>
</gene>
<dbReference type="AlphaFoldDB" id="A0A2Z4Y1H1"/>
<reference evidence="1 2" key="1">
    <citation type="submission" date="2018-05" db="EMBL/GenBank/DDBJ databases">
        <title>A metagenomic window into the 2 km-deep terrestrial subsurface aquifer revealed taxonomically and functionally diverse microbial community comprising novel uncultured bacterial lineages.</title>
        <authorList>
            <person name="Kadnikov V.V."/>
            <person name="Mardanov A.V."/>
            <person name="Beletsky A.V."/>
            <person name="Banks D."/>
            <person name="Pimenov N.V."/>
            <person name="Frank Y.A."/>
            <person name="Karnachuk O.V."/>
            <person name="Ravin N.V."/>
        </authorList>
    </citation>
    <scope>NUCLEOTIDE SEQUENCE [LARGE SCALE GENOMIC DNA]</scope>
    <source>
        <strain evidence="1">BY</strain>
    </source>
</reference>
<name>A0A2Z4Y1H1_SUMC1</name>
<dbReference type="SUPFAM" id="SSF48452">
    <property type="entry name" value="TPR-like"/>
    <property type="match status" value="2"/>
</dbReference>
<dbReference type="KEGG" id="schv:BRCON_0274"/>